<dbReference type="GO" id="GO:0015209">
    <property type="term" value="F:cytosine transmembrane transporter activity"/>
    <property type="evidence" value="ECO:0007669"/>
    <property type="project" value="InterPro"/>
</dbReference>
<dbReference type="AlphaFoldDB" id="A0A975XM62"/>
<feature type="transmembrane region" description="Helical" evidence="7">
    <location>
        <begin position="366"/>
        <end position="389"/>
    </location>
</feature>
<dbReference type="InterPro" id="IPR001248">
    <property type="entry name" value="Pur-cyt_permease"/>
</dbReference>
<feature type="transmembrane region" description="Helical" evidence="7">
    <location>
        <begin position="297"/>
        <end position="326"/>
    </location>
</feature>
<dbReference type="RefSeq" id="WP_207346629.1">
    <property type="nucleotide sequence ID" value="NZ_CP076456.1"/>
</dbReference>
<comment type="similarity">
    <text evidence="2">Belongs to the purine-cytosine permease (2.A.39) family.</text>
</comment>
<feature type="transmembrane region" description="Helical" evidence="7">
    <location>
        <begin position="157"/>
        <end position="177"/>
    </location>
</feature>
<keyword evidence="9" id="KW-1185">Reference proteome</keyword>
<reference evidence="8" key="1">
    <citation type="submission" date="2021-06" db="EMBL/GenBank/DDBJ databases">
        <title>Novel species in genus Arthrobacter.</title>
        <authorList>
            <person name="Zhang G."/>
        </authorList>
    </citation>
    <scope>NUCLEOTIDE SEQUENCE</scope>
    <source>
        <strain evidence="8">Zg-ZUI122</strain>
    </source>
</reference>
<sequence length="482" mass="50337">MSSFEANAGRPAKTAAGTNRPSAWSRLSRRLDEDSEGYGPIRGTLGTGRIGMIWLAANLVVTTLLTGTLFVPGVTWPTAVGMIVLGTVIGAAVLVLIGNMGTRTGLPTMSLSKGAFGLRGSFLAVAANVVILMGWSWVQAMLAGVTVNFLVERSTGFSSPILFSVLCQLLVVSLAIFGHKGIARVEPWLALVILAIMGYIFTVSFTTFPLADFAAIKADPAAGWSAVAVLDVVIATAVSWTVLSAEFNRLARTQAAGVAGSAVGYLLSTVLAMVLGATAIGYVVLDGGEAVGFEPAVIVGVFGAPLAVVIFLSVMATNTMVVYGMVSSVVNMVPSRKIRFLPTALILGAVSILGSTWLGLLDSFTSFLTVIGSLFIPVFAVMIADYYLVNKSSYSADILRARGGRYWFRGGFNVPALVTWLLGAAVSLLLTYAVASPVGATIPTFLFSFALYWGWCAAGGRRVSGSPVSLHLSEAEPEHAGS</sequence>
<feature type="transmembrane region" description="Helical" evidence="7">
    <location>
        <begin position="338"/>
        <end position="360"/>
    </location>
</feature>
<protein>
    <submittedName>
        <fullName evidence="8">Cytosine permease</fullName>
    </submittedName>
</protein>
<keyword evidence="4 7" id="KW-1133">Transmembrane helix</keyword>
<feature type="transmembrane region" description="Helical" evidence="7">
    <location>
        <begin position="440"/>
        <end position="458"/>
    </location>
</feature>
<dbReference type="EMBL" id="CP076456">
    <property type="protein sequence ID" value="QWQ37581.1"/>
    <property type="molecule type" value="Genomic_DNA"/>
</dbReference>
<feature type="transmembrane region" description="Helical" evidence="7">
    <location>
        <begin position="52"/>
        <end position="70"/>
    </location>
</feature>
<evidence type="ECO:0000256" key="1">
    <source>
        <dbReference type="ARBA" id="ARBA00004141"/>
    </source>
</evidence>
<gene>
    <name evidence="8" type="ORF">KG104_07635</name>
</gene>
<feature type="transmembrane region" description="Helical" evidence="7">
    <location>
        <begin position="222"/>
        <end position="243"/>
    </location>
</feature>
<feature type="region of interest" description="Disordered" evidence="6">
    <location>
        <begin position="1"/>
        <end position="26"/>
    </location>
</feature>
<keyword evidence="5 7" id="KW-0472">Membrane</keyword>
<dbReference type="KEGG" id="asun:KG104_07635"/>
<dbReference type="InterPro" id="IPR030191">
    <property type="entry name" value="CodB"/>
</dbReference>
<evidence type="ECO:0000256" key="3">
    <source>
        <dbReference type="ARBA" id="ARBA00022692"/>
    </source>
</evidence>
<name>A0A975XM62_9MICC</name>
<proteinExistence type="inferred from homology"/>
<dbReference type="Proteomes" id="UP000680588">
    <property type="component" value="Chromosome"/>
</dbReference>
<dbReference type="Pfam" id="PF02133">
    <property type="entry name" value="Transp_cyt_pur"/>
    <property type="match status" value="1"/>
</dbReference>
<dbReference type="PANTHER" id="PTHR30569">
    <property type="entry name" value="CYTOSINE TRANSPORTER CODB"/>
    <property type="match status" value="1"/>
</dbReference>
<feature type="transmembrane region" description="Helical" evidence="7">
    <location>
        <begin position="410"/>
        <end position="434"/>
    </location>
</feature>
<evidence type="ECO:0000256" key="5">
    <source>
        <dbReference type="ARBA" id="ARBA00023136"/>
    </source>
</evidence>
<accession>A0A975XM62</accession>
<organism evidence="8 9">
    <name type="scientific">Arthrobacter sunyaminii</name>
    <dbReference type="NCBI Taxonomy" id="2816859"/>
    <lineage>
        <taxon>Bacteria</taxon>
        <taxon>Bacillati</taxon>
        <taxon>Actinomycetota</taxon>
        <taxon>Actinomycetes</taxon>
        <taxon>Micrococcales</taxon>
        <taxon>Micrococcaceae</taxon>
        <taxon>Arthrobacter</taxon>
    </lineage>
</organism>
<dbReference type="GO" id="GO:0005886">
    <property type="term" value="C:plasma membrane"/>
    <property type="evidence" value="ECO:0007669"/>
    <property type="project" value="TreeGrafter"/>
</dbReference>
<dbReference type="PANTHER" id="PTHR30569:SF0">
    <property type="entry name" value="CYTOSINE PERMEASE"/>
    <property type="match status" value="1"/>
</dbReference>
<comment type="subcellular location">
    <subcellularLocation>
        <location evidence="1">Membrane</location>
        <topology evidence="1">Multi-pass membrane protein</topology>
    </subcellularLocation>
</comment>
<evidence type="ECO:0000313" key="9">
    <source>
        <dbReference type="Proteomes" id="UP000680588"/>
    </source>
</evidence>
<evidence type="ECO:0000256" key="4">
    <source>
        <dbReference type="ARBA" id="ARBA00022989"/>
    </source>
</evidence>
<evidence type="ECO:0000313" key="8">
    <source>
        <dbReference type="EMBL" id="QWQ37581.1"/>
    </source>
</evidence>
<dbReference type="Gene3D" id="1.10.4160.10">
    <property type="entry name" value="Hydantoin permease"/>
    <property type="match status" value="1"/>
</dbReference>
<evidence type="ECO:0000256" key="2">
    <source>
        <dbReference type="ARBA" id="ARBA00008974"/>
    </source>
</evidence>
<feature type="transmembrane region" description="Helical" evidence="7">
    <location>
        <begin position="255"/>
        <end position="285"/>
    </location>
</feature>
<feature type="transmembrane region" description="Helical" evidence="7">
    <location>
        <begin position="76"/>
        <end position="97"/>
    </location>
</feature>
<feature type="transmembrane region" description="Helical" evidence="7">
    <location>
        <begin position="189"/>
        <end position="210"/>
    </location>
</feature>
<evidence type="ECO:0000256" key="6">
    <source>
        <dbReference type="SAM" id="MobiDB-lite"/>
    </source>
</evidence>
<feature type="transmembrane region" description="Helical" evidence="7">
    <location>
        <begin position="118"/>
        <end position="137"/>
    </location>
</feature>
<evidence type="ECO:0000256" key="7">
    <source>
        <dbReference type="SAM" id="Phobius"/>
    </source>
</evidence>
<keyword evidence="3 7" id="KW-0812">Transmembrane</keyword>